<evidence type="ECO:0000313" key="4">
    <source>
        <dbReference type="Proteomes" id="UP000288212"/>
    </source>
</evidence>
<dbReference type="Proteomes" id="UP000288212">
    <property type="component" value="Unassembled WGS sequence"/>
</dbReference>
<dbReference type="PROSITE" id="PS50930">
    <property type="entry name" value="HTH_LYTTR"/>
    <property type="match status" value="1"/>
</dbReference>
<dbReference type="SMART" id="SM00850">
    <property type="entry name" value="LytTR"/>
    <property type="match status" value="1"/>
</dbReference>
<dbReference type="InterPro" id="IPR046947">
    <property type="entry name" value="LytR-like"/>
</dbReference>
<dbReference type="OrthoDB" id="5949075at2"/>
<reference evidence="3 4" key="1">
    <citation type="journal article" date="2011" name="Front. Microbiol.">
        <title>Genomic signatures of strain selection and enhancement in Bacillus atrophaeus var. globigii, a historical biowarfare simulant.</title>
        <authorList>
            <person name="Gibbons H.S."/>
            <person name="Broomall S.M."/>
            <person name="McNew L.A."/>
            <person name="Daligault H."/>
            <person name="Chapman C."/>
            <person name="Bruce D."/>
            <person name="Karavis M."/>
            <person name="Krepps M."/>
            <person name="McGregor P.A."/>
            <person name="Hong C."/>
            <person name="Park K.H."/>
            <person name="Akmal A."/>
            <person name="Feldman A."/>
            <person name="Lin J.S."/>
            <person name="Chang W.E."/>
            <person name="Higgs B.W."/>
            <person name="Demirev P."/>
            <person name="Lindquist J."/>
            <person name="Liem A."/>
            <person name="Fochler E."/>
            <person name="Read T.D."/>
            <person name="Tapia R."/>
            <person name="Johnson S."/>
            <person name="Bishop-Lilly K.A."/>
            <person name="Detter C."/>
            <person name="Han C."/>
            <person name="Sozhamannan S."/>
            <person name="Rosenzweig C.N."/>
            <person name="Skowronski E.W."/>
        </authorList>
    </citation>
    <scope>NUCLEOTIDE SEQUENCE [LARGE SCALE GENOMIC DNA]</scope>
    <source>
        <strain evidence="3 4">AK5</strain>
    </source>
</reference>
<evidence type="ECO:0000259" key="2">
    <source>
        <dbReference type="PROSITE" id="PS50930"/>
    </source>
</evidence>
<organism evidence="3 4">
    <name type="scientific">Aliidiomarina haloalkalitolerans</name>
    <dbReference type="NCBI Taxonomy" id="859059"/>
    <lineage>
        <taxon>Bacteria</taxon>
        <taxon>Pseudomonadati</taxon>
        <taxon>Pseudomonadota</taxon>
        <taxon>Gammaproteobacteria</taxon>
        <taxon>Alteromonadales</taxon>
        <taxon>Idiomarinaceae</taxon>
        <taxon>Aliidiomarina</taxon>
    </lineage>
</organism>
<keyword evidence="4" id="KW-1185">Reference proteome</keyword>
<accession>A0A432VRH7</accession>
<feature type="domain" description="HTH LytTR-type" evidence="2">
    <location>
        <begin position="18"/>
        <end position="113"/>
    </location>
</feature>
<evidence type="ECO:0000313" key="3">
    <source>
        <dbReference type="EMBL" id="RUO18922.1"/>
    </source>
</evidence>
<dbReference type="RefSeq" id="WP_126793689.1">
    <property type="nucleotide sequence ID" value="NZ_PIPI01000007.1"/>
</dbReference>
<dbReference type="GO" id="GO:0000156">
    <property type="term" value="F:phosphorelay response regulator activity"/>
    <property type="evidence" value="ECO:0007669"/>
    <property type="project" value="InterPro"/>
</dbReference>
<dbReference type="EMBL" id="PIPI01000007">
    <property type="protein sequence ID" value="RUO18922.1"/>
    <property type="molecule type" value="Genomic_DNA"/>
</dbReference>
<dbReference type="Pfam" id="PF04397">
    <property type="entry name" value="LytTR"/>
    <property type="match status" value="1"/>
</dbReference>
<dbReference type="Gene3D" id="2.40.50.1020">
    <property type="entry name" value="LytTr DNA-binding domain"/>
    <property type="match status" value="1"/>
</dbReference>
<comment type="caution">
    <text evidence="3">The sequence shown here is derived from an EMBL/GenBank/DDBJ whole genome shotgun (WGS) entry which is preliminary data.</text>
</comment>
<keyword evidence="1" id="KW-0902">Two-component regulatory system</keyword>
<dbReference type="PANTHER" id="PTHR37299:SF1">
    <property type="entry name" value="STAGE 0 SPORULATION PROTEIN A HOMOLOG"/>
    <property type="match status" value="1"/>
</dbReference>
<protein>
    <recommendedName>
        <fullName evidence="2">HTH LytTR-type domain-containing protein</fullName>
    </recommendedName>
</protein>
<sequence length="120" mass="13775">MFDIHQELFAAKSAPGIVEVIRLSNVSHIKASGNYVDFELLNGHVFHRMTLTRLKEQLPAHFIQVHRSFIINLAHLQRLQSELGRYTECVLTGGKTVPIGKQYRKMLLDLLRIDQSDHVD</sequence>
<dbReference type="AlphaFoldDB" id="A0A432VRH7"/>
<dbReference type="PANTHER" id="PTHR37299">
    <property type="entry name" value="TRANSCRIPTIONAL REGULATOR-RELATED"/>
    <property type="match status" value="1"/>
</dbReference>
<name>A0A432VRH7_9GAMM</name>
<dbReference type="GO" id="GO:0003677">
    <property type="term" value="F:DNA binding"/>
    <property type="evidence" value="ECO:0007669"/>
    <property type="project" value="InterPro"/>
</dbReference>
<proteinExistence type="predicted"/>
<evidence type="ECO:0000256" key="1">
    <source>
        <dbReference type="ARBA" id="ARBA00023012"/>
    </source>
</evidence>
<dbReference type="InterPro" id="IPR007492">
    <property type="entry name" value="LytTR_DNA-bd_dom"/>
</dbReference>
<gene>
    <name evidence="3" type="ORF">CWE06_10030</name>
</gene>